<dbReference type="RefSeq" id="WP_208092745.1">
    <property type="nucleotide sequence ID" value="NZ_VNHW01000012.1"/>
</dbReference>
<dbReference type="EMBL" id="VNHW01000012">
    <property type="protein sequence ID" value="TYP84952.1"/>
    <property type="molecule type" value="Genomic_DNA"/>
</dbReference>
<dbReference type="Proteomes" id="UP000322499">
    <property type="component" value="Unassembled WGS sequence"/>
</dbReference>
<feature type="transmembrane region" description="Helical" evidence="1">
    <location>
        <begin position="132"/>
        <end position="155"/>
    </location>
</feature>
<comment type="caution">
    <text evidence="4">The sequence shown here is derived from an EMBL/GenBank/DDBJ whole genome shotgun (WGS) entry which is preliminary data.</text>
</comment>
<feature type="transmembrane region" description="Helical" evidence="1">
    <location>
        <begin position="167"/>
        <end position="188"/>
    </location>
</feature>
<protein>
    <submittedName>
        <fullName evidence="4">Putative membrane protein YeiB</fullName>
    </submittedName>
</protein>
<dbReference type="InterPro" id="IPR052529">
    <property type="entry name" value="Bact_Transport_Assoc"/>
</dbReference>
<keyword evidence="1" id="KW-1133">Transmembrane helix</keyword>
<feature type="transmembrane region" description="Helical" evidence="1">
    <location>
        <begin position="106"/>
        <end position="125"/>
    </location>
</feature>
<keyword evidence="1" id="KW-0812">Transmembrane</keyword>
<feature type="domain" description="DUF418" evidence="2">
    <location>
        <begin position="243"/>
        <end position="352"/>
    </location>
</feature>
<accession>A0A5S5CPI1</accession>
<organism evidence="4 5">
    <name type="scientific">Blastococcus xanthinilyticus</name>
    <dbReference type="NCBI Taxonomy" id="1564164"/>
    <lineage>
        <taxon>Bacteria</taxon>
        <taxon>Bacillati</taxon>
        <taxon>Actinomycetota</taxon>
        <taxon>Actinomycetes</taxon>
        <taxon>Geodermatophilales</taxon>
        <taxon>Geodermatophilaceae</taxon>
        <taxon>Blastococcus</taxon>
    </lineage>
</organism>
<dbReference type="Pfam" id="PF07786">
    <property type="entry name" value="HGSNAT_cat"/>
    <property type="match status" value="1"/>
</dbReference>
<evidence type="ECO:0000259" key="2">
    <source>
        <dbReference type="Pfam" id="PF04235"/>
    </source>
</evidence>
<gene>
    <name evidence="4" type="ORF">BD833_11272</name>
</gene>
<feature type="domain" description="Heparan-alpha-glucosaminide N-acetyltransferase catalytic" evidence="3">
    <location>
        <begin position="11"/>
        <end position="193"/>
    </location>
</feature>
<feature type="transmembrane region" description="Helical" evidence="1">
    <location>
        <begin position="324"/>
        <end position="343"/>
    </location>
</feature>
<feature type="transmembrane region" description="Helical" evidence="1">
    <location>
        <begin position="287"/>
        <end position="312"/>
    </location>
</feature>
<feature type="transmembrane region" description="Helical" evidence="1">
    <location>
        <begin position="200"/>
        <end position="217"/>
    </location>
</feature>
<evidence type="ECO:0000313" key="5">
    <source>
        <dbReference type="Proteomes" id="UP000322499"/>
    </source>
</evidence>
<dbReference type="AlphaFoldDB" id="A0A5S5CPI1"/>
<evidence type="ECO:0000313" key="4">
    <source>
        <dbReference type="EMBL" id="TYP84952.1"/>
    </source>
</evidence>
<dbReference type="InterPro" id="IPR012429">
    <property type="entry name" value="HGSNAT_cat"/>
</dbReference>
<feature type="transmembrane region" description="Helical" evidence="1">
    <location>
        <begin position="262"/>
        <end position="280"/>
    </location>
</feature>
<evidence type="ECO:0000259" key="3">
    <source>
        <dbReference type="Pfam" id="PF07786"/>
    </source>
</evidence>
<keyword evidence="1" id="KW-0472">Membrane</keyword>
<evidence type="ECO:0000256" key="1">
    <source>
        <dbReference type="SAM" id="Phobius"/>
    </source>
</evidence>
<proteinExistence type="predicted"/>
<reference evidence="4 5" key="1">
    <citation type="submission" date="2019-07" db="EMBL/GenBank/DDBJ databases">
        <title>Genomic Encyclopedia of Archaeal and Bacterial Type Strains, Phase II (KMG-II): from individual species to whole genera.</title>
        <authorList>
            <person name="Goeker M."/>
        </authorList>
    </citation>
    <scope>NUCLEOTIDE SEQUENCE [LARGE SCALE GENOMIC DNA]</scope>
    <source>
        <strain evidence="4 5">DSM 46842</strain>
    </source>
</reference>
<keyword evidence="5" id="KW-1185">Reference proteome</keyword>
<name>A0A5S5CPI1_9ACTN</name>
<dbReference type="PANTHER" id="PTHR30590:SF2">
    <property type="entry name" value="INNER MEMBRANE PROTEIN"/>
    <property type="match status" value="1"/>
</dbReference>
<dbReference type="Pfam" id="PF04235">
    <property type="entry name" value="DUF418"/>
    <property type="match status" value="1"/>
</dbReference>
<sequence>MTYDPGAGPDRIAGLDLARGLAVLGMFGAHLRVGEELTADPSSWAAVVDGRSSILFATLAGVSIALLSGRSRPADGVDLVRARLRITVRAAWVFAIGAVLEWLHTFVAIILGVYAVLFVLALPFLRWSPRRLLVTAGVIAVAGPPLDALTGQVLSALDADGHYVAELLVTGTYPAMLWLAFVLVGLAVGRLDLGAAGVRARLAGAGAAAVVLGYGGGRLSTEALAGGAPSRGPEEGFAAPVGEWDAIWFSGAEAHSGTTFEIVGSTGVAVLVIAACLVLADRVPVVLAPLAAVGALALTVYTAHIVVIRVLMSLDPAAVEGAGAWVVFAVCAMAGATGWRAVFGRGPLERLLTWSSTRAAAVHLPG</sequence>
<dbReference type="PANTHER" id="PTHR30590">
    <property type="entry name" value="INNER MEMBRANE PROTEIN"/>
    <property type="match status" value="1"/>
</dbReference>
<dbReference type="InterPro" id="IPR007349">
    <property type="entry name" value="DUF418"/>
</dbReference>